<feature type="domain" description="STAS" evidence="3">
    <location>
        <begin position="4"/>
        <end position="104"/>
    </location>
</feature>
<dbReference type="Proteomes" id="UP000232196">
    <property type="component" value="Unassembled WGS sequence"/>
</dbReference>
<comment type="similarity">
    <text evidence="1 2">Belongs to the anti-sigma-factor antagonist family.</text>
</comment>
<reference evidence="4 5" key="1">
    <citation type="submission" date="2017-07" db="EMBL/GenBank/DDBJ databases">
        <title>Leptospira spp. isolated from tropical soils.</title>
        <authorList>
            <person name="Thibeaux R."/>
            <person name="Iraola G."/>
            <person name="Ferres I."/>
            <person name="Bierque E."/>
            <person name="Girault D."/>
            <person name="Soupe-Gilbert M.-E."/>
            <person name="Picardeau M."/>
            <person name="Goarant C."/>
        </authorList>
    </citation>
    <scope>NUCLEOTIDE SEQUENCE [LARGE SCALE GENOMIC DNA]</scope>
    <source>
        <strain evidence="4 5">MCA1-C-A1</strain>
    </source>
</reference>
<dbReference type="AlphaFoldDB" id="A0A2M9XET7"/>
<evidence type="ECO:0000256" key="1">
    <source>
        <dbReference type="ARBA" id="ARBA00009013"/>
    </source>
</evidence>
<dbReference type="PROSITE" id="PS50801">
    <property type="entry name" value="STAS"/>
    <property type="match status" value="1"/>
</dbReference>
<dbReference type="InterPro" id="IPR036513">
    <property type="entry name" value="STAS_dom_sf"/>
</dbReference>
<sequence>MEGFQTDVSLEQGSCVVKIQGNVSLKNAFALKELIIRQFDEGHKDIILDFEGDVYLDSSGIGAIFNTQKYVTERHGHLKLRNLSRDVMTILRIANLDKHLDIIQ</sequence>
<dbReference type="InterPro" id="IPR002645">
    <property type="entry name" value="STAS_dom"/>
</dbReference>
<keyword evidence="5" id="KW-1185">Reference proteome</keyword>
<name>A0A2M9XET7_9LEPT</name>
<dbReference type="EMBL" id="NPDN01000003">
    <property type="protein sequence ID" value="PJZ26190.1"/>
    <property type="molecule type" value="Genomic_DNA"/>
</dbReference>
<evidence type="ECO:0000313" key="5">
    <source>
        <dbReference type="Proteomes" id="UP000232196"/>
    </source>
</evidence>
<dbReference type="Gene3D" id="3.30.750.24">
    <property type="entry name" value="STAS domain"/>
    <property type="match status" value="1"/>
</dbReference>
<dbReference type="CDD" id="cd07043">
    <property type="entry name" value="STAS_anti-anti-sigma_factors"/>
    <property type="match status" value="1"/>
</dbReference>
<dbReference type="InterPro" id="IPR003658">
    <property type="entry name" value="Anti-sigma_ant"/>
</dbReference>
<gene>
    <name evidence="4" type="ORF">CH357_06725</name>
</gene>
<evidence type="ECO:0000256" key="2">
    <source>
        <dbReference type="RuleBase" id="RU003749"/>
    </source>
</evidence>
<dbReference type="PANTHER" id="PTHR33495:SF15">
    <property type="entry name" value="STAS DOMAIN-CONTAINING PROTEIN"/>
    <property type="match status" value="1"/>
</dbReference>
<dbReference type="OrthoDB" id="335762at2"/>
<evidence type="ECO:0000313" key="4">
    <source>
        <dbReference type="EMBL" id="PJZ26190.1"/>
    </source>
</evidence>
<organism evidence="4 5">
    <name type="scientific">Leptospira hartskeerlii</name>
    <dbReference type="NCBI Taxonomy" id="2023177"/>
    <lineage>
        <taxon>Bacteria</taxon>
        <taxon>Pseudomonadati</taxon>
        <taxon>Spirochaetota</taxon>
        <taxon>Spirochaetia</taxon>
        <taxon>Leptospirales</taxon>
        <taxon>Leptospiraceae</taxon>
        <taxon>Leptospira</taxon>
    </lineage>
</organism>
<dbReference type="Pfam" id="PF01740">
    <property type="entry name" value="STAS"/>
    <property type="match status" value="1"/>
</dbReference>
<dbReference type="GO" id="GO:0043856">
    <property type="term" value="F:anti-sigma factor antagonist activity"/>
    <property type="evidence" value="ECO:0007669"/>
    <property type="project" value="InterPro"/>
</dbReference>
<proteinExistence type="inferred from homology"/>
<accession>A0A2M9XET7</accession>
<comment type="caution">
    <text evidence="4">The sequence shown here is derived from an EMBL/GenBank/DDBJ whole genome shotgun (WGS) entry which is preliminary data.</text>
</comment>
<dbReference type="NCBIfam" id="TIGR00377">
    <property type="entry name" value="ant_ant_sig"/>
    <property type="match status" value="1"/>
</dbReference>
<dbReference type="RefSeq" id="WP_020768055.1">
    <property type="nucleotide sequence ID" value="NZ_NPDL01000003.1"/>
</dbReference>
<protein>
    <recommendedName>
        <fullName evidence="2">Anti-sigma factor antagonist</fullName>
    </recommendedName>
</protein>
<dbReference type="PANTHER" id="PTHR33495">
    <property type="entry name" value="ANTI-SIGMA FACTOR ANTAGONIST TM_1081-RELATED-RELATED"/>
    <property type="match status" value="1"/>
</dbReference>
<evidence type="ECO:0000259" key="3">
    <source>
        <dbReference type="PROSITE" id="PS50801"/>
    </source>
</evidence>
<dbReference type="SUPFAM" id="SSF52091">
    <property type="entry name" value="SpoIIaa-like"/>
    <property type="match status" value="1"/>
</dbReference>